<comment type="caution">
    <text evidence="2">The sequence shown here is derived from an EMBL/GenBank/DDBJ whole genome shotgun (WGS) entry which is preliminary data.</text>
</comment>
<evidence type="ECO:0008006" key="4">
    <source>
        <dbReference type="Google" id="ProtNLM"/>
    </source>
</evidence>
<dbReference type="RefSeq" id="WP_129522563.1">
    <property type="nucleotide sequence ID" value="NZ_SDPN01000071.1"/>
</dbReference>
<organism evidence="2 3">
    <name type="scientific">Agromyces albus</name>
    <dbReference type="NCBI Taxonomy" id="205332"/>
    <lineage>
        <taxon>Bacteria</taxon>
        <taxon>Bacillati</taxon>
        <taxon>Actinomycetota</taxon>
        <taxon>Actinomycetes</taxon>
        <taxon>Micrococcales</taxon>
        <taxon>Microbacteriaceae</taxon>
        <taxon>Agromyces</taxon>
    </lineage>
</organism>
<protein>
    <recommendedName>
        <fullName evidence="4">DUF3558 domain-containing protein</fullName>
    </recommendedName>
</protein>
<proteinExistence type="predicted"/>
<name>A0A4Q2KNS6_9MICO</name>
<keyword evidence="1" id="KW-0732">Signal</keyword>
<evidence type="ECO:0000313" key="2">
    <source>
        <dbReference type="EMBL" id="RXZ67008.1"/>
    </source>
</evidence>
<dbReference type="InterPro" id="IPR046576">
    <property type="entry name" value="DUF6636"/>
</dbReference>
<reference evidence="2 3" key="1">
    <citation type="submission" date="2019-01" db="EMBL/GenBank/DDBJ databases">
        <title>Agromyces.</title>
        <authorList>
            <person name="Li J."/>
        </authorList>
    </citation>
    <scope>NUCLEOTIDE SEQUENCE [LARGE SCALE GENOMIC DNA]</scope>
    <source>
        <strain evidence="2 3">DSM 15934</strain>
    </source>
</reference>
<sequence length="195" mass="20490">MTRPHTLRAALVAASVVLLLSSCTAIAAGAEAEPTTVASASSSSTPAPAEPVTAVVPVDAAPFATQELGDGVVFTSPSGDLRCGIVTSDVEYLWGCRIEEKEWEFPSDDPADYCYDAQVPCGWGIEATGDGETHPRKRGDVAFESEYRVDTPVLEHGTSIEYGGITCVSEPEGMTCENSASGHGFTISASRNDLW</sequence>
<keyword evidence="3" id="KW-1185">Reference proteome</keyword>
<feature type="signal peptide" evidence="1">
    <location>
        <begin position="1"/>
        <end position="27"/>
    </location>
</feature>
<accession>A0A4Q2KNS6</accession>
<evidence type="ECO:0000313" key="3">
    <source>
        <dbReference type="Proteomes" id="UP000293865"/>
    </source>
</evidence>
<dbReference type="Proteomes" id="UP000293865">
    <property type="component" value="Unassembled WGS sequence"/>
</dbReference>
<dbReference type="AlphaFoldDB" id="A0A4Q2KNS6"/>
<dbReference type="Pfam" id="PF20341">
    <property type="entry name" value="DUF6636"/>
    <property type="match status" value="1"/>
</dbReference>
<evidence type="ECO:0000256" key="1">
    <source>
        <dbReference type="SAM" id="SignalP"/>
    </source>
</evidence>
<dbReference type="OrthoDB" id="5007821at2"/>
<gene>
    <name evidence="2" type="ORF">ESP51_19660</name>
</gene>
<dbReference type="PROSITE" id="PS51257">
    <property type="entry name" value="PROKAR_LIPOPROTEIN"/>
    <property type="match status" value="1"/>
</dbReference>
<feature type="chain" id="PRO_5020626334" description="DUF3558 domain-containing protein" evidence="1">
    <location>
        <begin position="28"/>
        <end position="195"/>
    </location>
</feature>
<dbReference type="EMBL" id="SDPN01000071">
    <property type="protein sequence ID" value="RXZ67008.1"/>
    <property type="molecule type" value="Genomic_DNA"/>
</dbReference>